<dbReference type="InterPro" id="IPR045214">
    <property type="entry name" value="Surf1/Surf4"/>
</dbReference>
<gene>
    <name evidence="7" type="ORF">NX782_07200</name>
</gene>
<comment type="caution">
    <text evidence="7">The sequence shown here is derived from an EMBL/GenBank/DDBJ whole genome shotgun (WGS) entry which is preliminary data.</text>
</comment>
<accession>A0ABT2A4G8</accession>
<evidence type="ECO:0000256" key="4">
    <source>
        <dbReference type="ARBA" id="ARBA00022989"/>
    </source>
</evidence>
<keyword evidence="8" id="KW-1185">Reference proteome</keyword>
<dbReference type="InterPro" id="IPR002994">
    <property type="entry name" value="Surf1/Shy1"/>
</dbReference>
<keyword evidence="4 6" id="KW-1133">Transmembrane helix</keyword>
<dbReference type="Pfam" id="PF02104">
    <property type="entry name" value="SURF1"/>
    <property type="match status" value="1"/>
</dbReference>
<sequence>MPLRFRFRTVPFVATLVLVLLGIVLGNWQTRRAAEKTALQARLEQGMAAAPLVLDGGAVDPARLAFHRVIVRGEFVPNWPVFLDNRPQSGRTGFILLMPFKIAGSDKAVLVARGWLPRNTAEHDRLPPYATPAGQITLEGRAVRQLARVMQLGAPGPLTPNALVQNLEPAELARASGLDLLPVVVEQTGPEVAGEGLQRNWPAPSLDIDRHKGYALQWYALAAMAFLFFVITGFRRG</sequence>
<name>A0ABT2A4G8_9BURK</name>
<proteinExistence type="inferred from homology"/>
<comment type="caution">
    <text evidence="6">Lacks conserved residue(s) required for the propagation of feature annotation.</text>
</comment>
<evidence type="ECO:0000256" key="3">
    <source>
        <dbReference type="ARBA" id="ARBA00022692"/>
    </source>
</evidence>
<dbReference type="PROSITE" id="PS50895">
    <property type="entry name" value="SURF1"/>
    <property type="match status" value="1"/>
</dbReference>
<organism evidence="7 8">
    <name type="scientific">Massilia norwichensis</name>
    <dbReference type="NCBI Taxonomy" id="1442366"/>
    <lineage>
        <taxon>Bacteria</taxon>
        <taxon>Pseudomonadati</taxon>
        <taxon>Pseudomonadota</taxon>
        <taxon>Betaproteobacteria</taxon>
        <taxon>Burkholderiales</taxon>
        <taxon>Oxalobacteraceae</taxon>
        <taxon>Telluria group</taxon>
        <taxon>Massilia</taxon>
    </lineage>
</organism>
<keyword evidence="6" id="KW-1003">Cell membrane</keyword>
<evidence type="ECO:0000256" key="5">
    <source>
        <dbReference type="ARBA" id="ARBA00023136"/>
    </source>
</evidence>
<dbReference type="EMBL" id="JANUGX010000006">
    <property type="protein sequence ID" value="MCS0588987.1"/>
    <property type="molecule type" value="Genomic_DNA"/>
</dbReference>
<evidence type="ECO:0000256" key="6">
    <source>
        <dbReference type="RuleBase" id="RU363076"/>
    </source>
</evidence>
<dbReference type="RefSeq" id="WP_258844754.1">
    <property type="nucleotide sequence ID" value="NZ_JANUGX010000006.1"/>
</dbReference>
<keyword evidence="3 6" id="KW-0812">Transmembrane</keyword>
<protein>
    <recommendedName>
        <fullName evidence="6">SURF1-like protein</fullName>
    </recommendedName>
</protein>
<dbReference type="PANTHER" id="PTHR23427">
    <property type="entry name" value="SURFEIT LOCUS PROTEIN"/>
    <property type="match status" value="1"/>
</dbReference>
<keyword evidence="5 6" id="KW-0472">Membrane</keyword>
<evidence type="ECO:0000313" key="7">
    <source>
        <dbReference type="EMBL" id="MCS0588987.1"/>
    </source>
</evidence>
<evidence type="ECO:0000256" key="1">
    <source>
        <dbReference type="ARBA" id="ARBA00004370"/>
    </source>
</evidence>
<dbReference type="Proteomes" id="UP001205560">
    <property type="component" value="Unassembled WGS sequence"/>
</dbReference>
<evidence type="ECO:0000256" key="2">
    <source>
        <dbReference type="ARBA" id="ARBA00007165"/>
    </source>
</evidence>
<reference evidence="7 8" key="1">
    <citation type="submission" date="2022-08" db="EMBL/GenBank/DDBJ databases">
        <title>Reclassification of Massilia species as members of the genera Telluria, Duganella, Pseudoduganella, Mokoshia gen. nov. and Zemynaea gen. nov. using orthogonal and non-orthogonal genome-based approaches.</title>
        <authorList>
            <person name="Bowman J.P."/>
        </authorList>
    </citation>
    <scope>NUCLEOTIDE SEQUENCE [LARGE SCALE GENOMIC DNA]</scope>
    <source>
        <strain evidence="7 8">LMG 28164</strain>
    </source>
</reference>
<comment type="similarity">
    <text evidence="2 6">Belongs to the SURF1 family.</text>
</comment>
<dbReference type="CDD" id="cd06662">
    <property type="entry name" value="SURF1"/>
    <property type="match status" value="1"/>
</dbReference>
<feature type="transmembrane region" description="Helical" evidence="6">
    <location>
        <begin position="216"/>
        <end position="234"/>
    </location>
</feature>
<dbReference type="PANTHER" id="PTHR23427:SF2">
    <property type="entry name" value="SURFEIT LOCUS PROTEIN 1"/>
    <property type="match status" value="1"/>
</dbReference>
<evidence type="ECO:0000313" key="8">
    <source>
        <dbReference type="Proteomes" id="UP001205560"/>
    </source>
</evidence>
<comment type="subcellular location">
    <subcellularLocation>
        <location evidence="6">Cell membrane</location>
        <topology evidence="6">Multi-pass membrane protein</topology>
    </subcellularLocation>
    <subcellularLocation>
        <location evidence="1">Membrane</location>
    </subcellularLocation>
</comment>